<comment type="caution">
    <text evidence="1">The sequence shown here is derived from an EMBL/GenBank/DDBJ whole genome shotgun (WGS) entry which is preliminary data.</text>
</comment>
<evidence type="ECO:0000313" key="1">
    <source>
        <dbReference type="EMBL" id="SEJ47587.1"/>
    </source>
</evidence>
<dbReference type="EMBL" id="FNYY01000006">
    <property type="protein sequence ID" value="SEJ47587.1"/>
    <property type="molecule type" value="Genomic_DNA"/>
</dbReference>
<dbReference type="AlphaFoldDB" id="A0A975ZNE5"/>
<keyword evidence="2" id="KW-1185">Reference proteome</keyword>
<reference evidence="1 2" key="1">
    <citation type="submission" date="2016-10" db="EMBL/GenBank/DDBJ databases">
        <authorList>
            <person name="Varghese N."/>
            <person name="Submissions S."/>
        </authorList>
    </citation>
    <scope>NUCLEOTIDE SEQUENCE [LARGE SCALE GENOMIC DNA]</scope>
    <source>
        <strain evidence="1 2">FF3</strain>
    </source>
</reference>
<dbReference type="Proteomes" id="UP000182932">
    <property type="component" value="Unassembled WGS sequence"/>
</dbReference>
<keyword evidence="1" id="KW-0282">Flagellum</keyword>
<accession>A0A975ZNE5</accession>
<sequence>MSLLHLLEDFGGARGAAGGHPAPNDEELETRRLAAFEEGYQAGWDDALHAHTQDRMRLTSDLAQNLLDMSFTYNEAYTHLFRELRPLLVEIVDKLLPRMLRHSIGPRIVEELQAAATDTLRGEAHILVNPDVAKTVAALVAQDGAFPVSIRGDAALAEGQAQLSLPDREIEINLDQMIAEISSALEAFTHDLQKEDPDDRKHAV</sequence>
<keyword evidence="1" id="KW-0969">Cilium</keyword>
<organism evidence="1 2">
    <name type="scientific">Marinovum algicola</name>
    <dbReference type="NCBI Taxonomy" id="42444"/>
    <lineage>
        <taxon>Bacteria</taxon>
        <taxon>Pseudomonadati</taxon>
        <taxon>Pseudomonadota</taxon>
        <taxon>Alphaproteobacteria</taxon>
        <taxon>Rhodobacterales</taxon>
        <taxon>Roseobacteraceae</taxon>
        <taxon>Marinovum</taxon>
    </lineage>
</organism>
<name>A0A975ZNE5_9RHOB</name>
<protein>
    <submittedName>
        <fullName evidence="1">Flagellar assembly protein FliH</fullName>
    </submittedName>
</protein>
<dbReference type="RefSeq" id="WP_074836525.1">
    <property type="nucleotide sequence ID" value="NZ_CATLQZ010000002.1"/>
</dbReference>
<dbReference type="GeneID" id="80818367"/>
<keyword evidence="1" id="KW-0966">Cell projection</keyword>
<proteinExistence type="predicted"/>
<evidence type="ECO:0000313" key="2">
    <source>
        <dbReference type="Proteomes" id="UP000182932"/>
    </source>
</evidence>
<gene>
    <name evidence="1" type="ORF">SAMN04487940_106110</name>
</gene>